<sequence length="208" mass="22938">MGGAIHYIYYQNLLHESCIEFFSPFNRTPLSSSPSLQSTRDPGGGVCAHAEAMLDRPVFSFCEEMTVRTLRARVSTVLNCAAAAPSPPPPNAVEPRKERLMQLQHARRSGSPVSYTEASFHPSDEAHDLISFGATGEDDNDDVMSTAASDSGVWSFQESEASHSEVTEPPVAVDEEQLRILSEPVKDLGLDWSPPEQPARNRMDMWFL</sequence>
<organism evidence="1 2">
    <name type="scientific">Anabarilius grahami</name>
    <name type="common">Kanglang fish</name>
    <name type="synonym">Barilius grahami</name>
    <dbReference type="NCBI Taxonomy" id="495550"/>
    <lineage>
        <taxon>Eukaryota</taxon>
        <taxon>Metazoa</taxon>
        <taxon>Chordata</taxon>
        <taxon>Craniata</taxon>
        <taxon>Vertebrata</taxon>
        <taxon>Euteleostomi</taxon>
        <taxon>Actinopterygii</taxon>
        <taxon>Neopterygii</taxon>
        <taxon>Teleostei</taxon>
        <taxon>Ostariophysi</taxon>
        <taxon>Cypriniformes</taxon>
        <taxon>Xenocyprididae</taxon>
        <taxon>Xenocypridinae</taxon>
        <taxon>Xenocypridinae incertae sedis</taxon>
        <taxon>Anabarilius</taxon>
    </lineage>
</organism>
<dbReference type="Proteomes" id="UP000281406">
    <property type="component" value="Unassembled WGS sequence"/>
</dbReference>
<comment type="caution">
    <text evidence="1">The sequence shown here is derived from an EMBL/GenBank/DDBJ whole genome shotgun (WGS) entry which is preliminary data.</text>
</comment>
<evidence type="ECO:0000313" key="1">
    <source>
        <dbReference type="EMBL" id="ROI74364.1"/>
    </source>
</evidence>
<name>A0A3N0XMC0_ANAGA</name>
<evidence type="ECO:0000313" key="2">
    <source>
        <dbReference type="Proteomes" id="UP000281406"/>
    </source>
</evidence>
<dbReference type="AlphaFoldDB" id="A0A3N0XMC0"/>
<accession>A0A3N0XMC0</accession>
<dbReference type="EMBL" id="RJVU01069130">
    <property type="protein sequence ID" value="ROI74364.1"/>
    <property type="molecule type" value="Genomic_DNA"/>
</dbReference>
<protein>
    <submittedName>
        <fullName evidence="1">Uncharacterized protein</fullName>
    </submittedName>
</protein>
<keyword evidence="2" id="KW-1185">Reference proteome</keyword>
<proteinExistence type="predicted"/>
<gene>
    <name evidence="1" type="ORF">DPX16_21913</name>
</gene>
<reference evidence="1 2" key="1">
    <citation type="submission" date="2018-10" db="EMBL/GenBank/DDBJ databases">
        <title>Genome assembly for a Yunnan-Guizhou Plateau 3E fish, Anabarilius grahami (Regan), and its evolutionary and genetic applications.</title>
        <authorList>
            <person name="Jiang W."/>
        </authorList>
    </citation>
    <scope>NUCLEOTIDE SEQUENCE [LARGE SCALE GENOMIC DNA]</scope>
    <source>
        <strain evidence="1">AG-KIZ</strain>
        <tissue evidence="1">Muscle</tissue>
    </source>
</reference>